<dbReference type="GO" id="GO:0034472">
    <property type="term" value="P:snRNA 3'-end processing"/>
    <property type="evidence" value="ECO:0007669"/>
    <property type="project" value="TreeGrafter"/>
</dbReference>
<dbReference type="PANTHER" id="PTHR15092">
    <property type="entry name" value="POLY A -SPECIFIC RIBONUCLEASE/TARGET OF EGR1, MEMBER 1"/>
    <property type="match status" value="1"/>
</dbReference>
<evidence type="ECO:0000256" key="1">
    <source>
        <dbReference type="ARBA" id="ARBA00008372"/>
    </source>
</evidence>
<dbReference type="AlphaFoldDB" id="A0A4P9ZRJ2"/>
<sequence>MAFHCTTIDRRNMTKEIPKLKRALRVADVVAIDLEFSGLGRIGSELTVDDTSLSSHNWNSRAADMEERYRAYRNVAQTHSVFSLGISIFKRRTDGPTAEDSAANAFAALEVDAGLARWRDPPVDGDSNDADEPMAKPADLCYDVQNYTLFLYRADSFIVDPLSLCFLRDHGMDLGYLFQYGIPYYPGDHVYQVSSQQQSKKSKKSKNGHKNTTFPTSTKKSQRAIKSAIDPTGNPLVRSILTALASNRTAVLGLHNGLLDLVFLYHSFHAGLPAQLGTFLSDLDRMFPGGIYDTKYIADYIIREPRTFLSFIYYKWLLAKTRSPLETHGDSTTAPSSTPMRIEFPASAQPPQPSAEDNSADPVASPVREKDDSHSSGFDAYMTGFLLLRFLHDHRFQIPTEARNRLNVMYKKEPLLVTTSQFSPPSDVSGRKRSLSEIETDSAPLAISESG</sequence>
<evidence type="ECO:0000256" key="2">
    <source>
        <dbReference type="SAM" id="MobiDB-lite"/>
    </source>
</evidence>
<dbReference type="EMBL" id="ML002788">
    <property type="protein sequence ID" value="RKP35788.1"/>
    <property type="molecule type" value="Genomic_DNA"/>
</dbReference>
<evidence type="ECO:0000313" key="3">
    <source>
        <dbReference type="EMBL" id="RKP35788.1"/>
    </source>
</evidence>
<evidence type="ECO:0000313" key="4">
    <source>
        <dbReference type="Proteomes" id="UP000268162"/>
    </source>
</evidence>
<feature type="region of interest" description="Disordered" evidence="2">
    <location>
        <begin position="420"/>
        <end position="451"/>
    </location>
</feature>
<dbReference type="GO" id="GO:0015030">
    <property type="term" value="C:Cajal body"/>
    <property type="evidence" value="ECO:0007669"/>
    <property type="project" value="TreeGrafter"/>
</dbReference>
<dbReference type="InterPro" id="IPR012337">
    <property type="entry name" value="RNaseH-like_sf"/>
</dbReference>
<dbReference type="STRING" id="215637.A0A4P9ZRJ2"/>
<dbReference type="SUPFAM" id="SSF53098">
    <property type="entry name" value="Ribonuclease H-like"/>
    <property type="match status" value="1"/>
</dbReference>
<keyword evidence="4" id="KW-1185">Reference proteome</keyword>
<dbReference type="PANTHER" id="PTHR15092:SF37">
    <property type="entry name" value="TARGET OF EGR1 PROTEIN 1"/>
    <property type="match status" value="1"/>
</dbReference>
<gene>
    <name evidence="3" type="ORF">BJ085DRAFT_35452</name>
</gene>
<dbReference type="Proteomes" id="UP000268162">
    <property type="component" value="Unassembled WGS sequence"/>
</dbReference>
<feature type="compositionally biased region" description="Polar residues" evidence="2">
    <location>
        <begin position="210"/>
        <end position="219"/>
    </location>
</feature>
<dbReference type="InterPro" id="IPR006941">
    <property type="entry name" value="RNase_CAF1"/>
</dbReference>
<organism evidence="3 4">
    <name type="scientific">Dimargaris cristalligena</name>
    <dbReference type="NCBI Taxonomy" id="215637"/>
    <lineage>
        <taxon>Eukaryota</taxon>
        <taxon>Fungi</taxon>
        <taxon>Fungi incertae sedis</taxon>
        <taxon>Zoopagomycota</taxon>
        <taxon>Kickxellomycotina</taxon>
        <taxon>Dimargaritomycetes</taxon>
        <taxon>Dimargaritales</taxon>
        <taxon>Dimargaritaceae</taxon>
        <taxon>Dimargaris</taxon>
    </lineage>
</organism>
<dbReference type="Gene3D" id="3.30.420.10">
    <property type="entry name" value="Ribonuclease H-like superfamily/Ribonuclease H"/>
    <property type="match status" value="1"/>
</dbReference>
<dbReference type="GO" id="GO:0017069">
    <property type="term" value="F:snRNA binding"/>
    <property type="evidence" value="ECO:0007669"/>
    <property type="project" value="TreeGrafter"/>
</dbReference>
<dbReference type="Pfam" id="PF04857">
    <property type="entry name" value="CAF1"/>
    <property type="match status" value="1"/>
</dbReference>
<proteinExistence type="inferred from homology"/>
<reference evidence="4" key="1">
    <citation type="journal article" date="2018" name="Nat. Microbiol.">
        <title>Leveraging single-cell genomics to expand the fungal tree of life.</title>
        <authorList>
            <person name="Ahrendt S.R."/>
            <person name="Quandt C.A."/>
            <person name="Ciobanu D."/>
            <person name="Clum A."/>
            <person name="Salamov A."/>
            <person name="Andreopoulos B."/>
            <person name="Cheng J.F."/>
            <person name="Woyke T."/>
            <person name="Pelin A."/>
            <person name="Henrissat B."/>
            <person name="Reynolds N.K."/>
            <person name="Benny G.L."/>
            <person name="Smith M.E."/>
            <person name="James T.Y."/>
            <person name="Grigoriev I.V."/>
        </authorList>
    </citation>
    <scope>NUCLEOTIDE SEQUENCE [LARGE SCALE GENOMIC DNA]</scope>
    <source>
        <strain evidence="4">RSA 468</strain>
    </source>
</reference>
<feature type="compositionally biased region" description="Polar residues" evidence="2">
    <location>
        <begin position="330"/>
        <end position="339"/>
    </location>
</feature>
<feature type="region of interest" description="Disordered" evidence="2">
    <location>
        <begin position="325"/>
        <end position="375"/>
    </location>
</feature>
<dbReference type="InterPro" id="IPR036397">
    <property type="entry name" value="RNaseH_sf"/>
</dbReference>
<feature type="compositionally biased region" description="Basic residues" evidence="2">
    <location>
        <begin position="200"/>
        <end position="209"/>
    </location>
</feature>
<accession>A0A4P9ZRJ2</accession>
<dbReference type="GO" id="GO:0000175">
    <property type="term" value="F:3'-5'-RNA exonuclease activity"/>
    <property type="evidence" value="ECO:0007669"/>
    <property type="project" value="TreeGrafter"/>
</dbReference>
<comment type="similarity">
    <text evidence="1">Belongs to the CAF1 family.</text>
</comment>
<name>A0A4P9ZRJ2_9FUNG</name>
<feature type="region of interest" description="Disordered" evidence="2">
    <location>
        <begin position="193"/>
        <end position="225"/>
    </location>
</feature>
<protein>
    <submittedName>
        <fullName evidence="3">Ribonuclease H-like domain-containing protein</fullName>
    </submittedName>
</protein>
<dbReference type="InterPro" id="IPR051181">
    <property type="entry name" value="CAF1_poly(A)_ribonucleases"/>
</dbReference>